<dbReference type="InterPro" id="IPR003734">
    <property type="entry name" value="DUF155"/>
</dbReference>
<reference evidence="4" key="1">
    <citation type="submission" date="2020-10" db="EMBL/GenBank/DDBJ databases">
        <title>The Whole-Genome Sequence of Metschnikowia persimmonesis, a Novel Endophytic Yeast Species Isolated from Medicinal Plant Diospyros kaki Thumb.</title>
        <authorList>
            <person name="Rahmat E."/>
            <person name="Kang Y."/>
        </authorList>
    </citation>
    <scope>NUCLEOTIDE SEQUENCE</scope>
    <source>
        <strain evidence="4">KIOM G15050</strain>
    </source>
</reference>
<dbReference type="PANTHER" id="PTHR16255">
    <property type="entry name" value="REQUIRED FOR MEIOTIC NUCLEAR DIVISION PROTEIN 1 HOMOLOG"/>
    <property type="match status" value="1"/>
</dbReference>
<dbReference type="Pfam" id="PF02582">
    <property type="entry name" value="DUF155"/>
    <property type="match status" value="1"/>
</dbReference>
<organism evidence="4 5">
    <name type="scientific">Metschnikowia pulcherrima</name>
    <dbReference type="NCBI Taxonomy" id="27326"/>
    <lineage>
        <taxon>Eukaryota</taxon>
        <taxon>Fungi</taxon>
        <taxon>Dikarya</taxon>
        <taxon>Ascomycota</taxon>
        <taxon>Saccharomycotina</taxon>
        <taxon>Pichiomycetes</taxon>
        <taxon>Metschnikowiaceae</taxon>
        <taxon>Metschnikowia</taxon>
    </lineage>
</organism>
<dbReference type="GO" id="GO:0005739">
    <property type="term" value="C:mitochondrion"/>
    <property type="evidence" value="ECO:0007669"/>
    <property type="project" value="UniProtKB-ARBA"/>
</dbReference>
<evidence type="ECO:0000313" key="5">
    <source>
        <dbReference type="Proteomes" id="UP000649328"/>
    </source>
</evidence>
<protein>
    <recommendedName>
        <fullName evidence="3">DUF155 domain-containing protein</fullName>
    </recommendedName>
</protein>
<dbReference type="InterPro" id="IPR051624">
    <property type="entry name" value="RMD1/Sad1-interacting"/>
</dbReference>
<evidence type="ECO:0000259" key="3">
    <source>
        <dbReference type="Pfam" id="PF02582"/>
    </source>
</evidence>
<dbReference type="OrthoDB" id="18302at2759"/>
<feature type="domain" description="DUF155" evidence="3">
    <location>
        <begin position="184"/>
        <end position="294"/>
    </location>
</feature>
<dbReference type="EMBL" id="JACBPP010000003">
    <property type="protein sequence ID" value="KAF8003535.1"/>
    <property type="molecule type" value="Genomic_DNA"/>
</dbReference>
<dbReference type="Proteomes" id="UP000649328">
    <property type="component" value="Unassembled WGS sequence"/>
</dbReference>
<proteinExistence type="inferred from homology"/>
<evidence type="ECO:0000256" key="1">
    <source>
        <dbReference type="ARBA" id="ARBA00008306"/>
    </source>
</evidence>
<comment type="similarity">
    <text evidence="1">Belongs to the RMD1/sif2 family.</text>
</comment>
<gene>
    <name evidence="4" type="ORF">HF325_002780</name>
</gene>
<comment type="caution">
    <text evidence="4">The sequence shown here is derived from an EMBL/GenBank/DDBJ whole genome shotgun (WGS) entry which is preliminary data.</text>
</comment>
<evidence type="ECO:0000256" key="2">
    <source>
        <dbReference type="SAM" id="MobiDB-lite"/>
    </source>
</evidence>
<evidence type="ECO:0000313" key="4">
    <source>
        <dbReference type="EMBL" id="KAF8003535.1"/>
    </source>
</evidence>
<name>A0A8H7GUV0_9ASCO</name>
<sequence>MLTEQSPLLHQDASKTASKAPLQANKAPLKILQLPKIGLQRTSRTSQKLKLLPVVPDRVQAEGDGGEEEHFSGASQRNGVYSQVTKIKDKPARKDAEILGKLHRDLLPRVTAYCTCGSYKMKDLLRWLKDRKRIHNTAPKLFDECLYTPFTYKDWRSDTDDDGRKLIRLADDGGEIEFGKKSDVFIFEYGVVIMWGYSLREEHAFLEDLARFESEKLLAEDIQVEEFNYYITTSYQPRIYNDFITLRDDNNYMLKLSVSHALAQSVKISLFEELVDNTIEDTHDIPQQIAHTGKSGNDP</sequence>
<feature type="region of interest" description="Disordered" evidence="2">
    <location>
        <begin position="1"/>
        <end position="25"/>
    </location>
</feature>
<dbReference type="PANTHER" id="PTHR16255:SF15">
    <property type="entry name" value="SPORULATION PROTEIN RMD1"/>
    <property type="match status" value="1"/>
</dbReference>
<keyword evidence="5" id="KW-1185">Reference proteome</keyword>
<accession>A0A8H7GUV0</accession>
<dbReference type="AlphaFoldDB" id="A0A8H7GUV0"/>